<organism evidence="1">
    <name type="scientific">Petromyces alliaceus</name>
    <name type="common">Aspergillus alliaceus</name>
    <dbReference type="NCBI Taxonomy" id="209559"/>
    <lineage>
        <taxon>Eukaryota</taxon>
        <taxon>Fungi</taxon>
        <taxon>Dikarya</taxon>
        <taxon>Ascomycota</taxon>
        <taxon>Pezizomycotina</taxon>
        <taxon>Eurotiomycetes</taxon>
        <taxon>Eurotiomycetidae</taxon>
        <taxon>Eurotiales</taxon>
        <taxon>Aspergillaceae</taxon>
        <taxon>Aspergillus</taxon>
        <taxon>Aspergillus subgen. Circumdati</taxon>
    </lineage>
</organism>
<accession>A0A5N7CPQ3</accession>
<dbReference type="AlphaFoldDB" id="A0A5N7CPQ3"/>
<sequence length="70" mass="8247">MQKPNWCFIHWPDSWNLTFYLFFLFLFHGGVEDGGRISPGINREKNKHNCLKATERRADYPDVGSAWFAL</sequence>
<protein>
    <submittedName>
        <fullName evidence="1">Uncharacterized protein</fullName>
    </submittedName>
</protein>
<reference evidence="1" key="1">
    <citation type="submission" date="2019-04" db="EMBL/GenBank/DDBJ databases">
        <title>Friends and foes A comparative genomics studyof 23 Aspergillus species from section Flavi.</title>
        <authorList>
            <consortium name="DOE Joint Genome Institute"/>
            <person name="Kjaerbolling I."/>
            <person name="Vesth T."/>
            <person name="Frisvad J.C."/>
            <person name="Nybo J.L."/>
            <person name="Theobald S."/>
            <person name="Kildgaard S."/>
            <person name="Isbrandt T."/>
            <person name="Kuo A."/>
            <person name="Sato A."/>
            <person name="Lyhne E.K."/>
            <person name="Kogle M.E."/>
            <person name="Wiebenga A."/>
            <person name="Kun R.S."/>
            <person name="Lubbers R.J."/>
            <person name="Makela M.R."/>
            <person name="Barry K."/>
            <person name="Chovatia M."/>
            <person name="Clum A."/>
            <person name="Daum C."/>
            <person name="Haridas S."/>
            <person name="He G."/>
            <person name="LaButti K."/>
            <person name="Lipzen A."/>
            <person name="Mondo S."/>
            <person name="Riley R."/>
            <person name="Salamov A."/>
            <person name="Simmons B.A."/>
            <person name="Magnuson J.K."/>
            <person name="Henrissat B."/>
            <person name="Mortensen U.H."/>
            <person name="Larsen T.O."/>
            <person name="Devries R.P."/>
            <person name="Grigoriev I.V."/>
            <person name="Machida M."/>
            <person name="Baker S.E."/>
            <person name="Andersen M.R."/>
        </authorList>
    </citation>
    <scope>NUCLEOTIDE SEQUENCE [LARGE SCALE GENOMIC DNA]</scope>
    <source>
        <strain evidence="1">IBT 14317</strain>
    </source>
</reference>
<name>A0A5N7CPQ3_PETAA</name>
<evidence type="ECO:0000313" key="1">
    <source>
        <dbReference type="EMBL" id="KAE8396250.1"/>
    </source>
</evidence>
<proteinExistence type="predicted"/>
<feature type="non-terminal residue" evidence="1">
    <location>
        <position position="70"/>
    </location>
</feature>
<dbReference type="EMBL" id="ML735215">
    <property type="protein sequence ID" value="KAE8396250.1"/>
    <property type="molecule type" value="Genomic_DNA"/>
</dbReference>
<dbReference type="Proteomes" id="UP000326877">
    <property type="component" value="Unassembled WGS sequence"/>
</dbReference>
<gene>
    <name evidence="1" type="ORF">BDV23DRAFT_143688</name>
</gene>